<comment type="caution">
    <text evidence="2">The sequence shown here is derived from an EMBL/GenBank/DDBJ whole genome shotgun (WGS) entry which is preliminary data.</text>
</comment>
<name>A0A132AAF0_SARSC</name>
<proteinExistence type="predicted"/>
<evidence type="ECO:0000313" key="3">
    <source>
        <dbReference type="Proteomes" id="UP000616769"/>
    </source>
</evidence>
<dbReference type="AlphaFoldDB" id="A0A132AAF0"/>
<reference evidence="2 3" key="1">
    <citation type="journal article" date="2015" name="Parasit. Vectors">
        <title>Draft genome of the scabies mite.</title>
        <authorList>
            <person name="Rider S.D.Jr."/>
            <person name="Morgan M.S."/>
            <person name="Arlian L.G."/>
        </authorList>
    </citation>
    <scope>NUCLEOTIDE SEQUENCE [LARGE SCALE GENOMIC DNA]</scope>
    <source>
        <strain evidence="2">Arlian Lab</strain>
    </source>
</reference>
<feature type="region of interest" description="Disordered" evidence="1">
    <location>
        <begin position="1"/>
        <end position="61"/>
    </location>
</feature>
<organism evidence="2 3">
    <name type="scientific">Sarcoptes scabiei</name>
    <name type="common">Itch mite</name>
    <name type="synonym">Acarus scabiei</name>
    <dbReference type="NCBI Taxonomy" id="52283"/>
    <lineage>
        <taxon>Eukaryota</taxon>
        <taxon>Metazoa</taxon>
        <taxon>Ecdysozoa</taxon>
        <taxon>Arthropoda</taxon>
        <taxon>Chelicerata</taxon>
        <taxon>Arachnida</taxon>
        <taxon>Acari</taxon>
        <taxon>Acariformes</taxon>
        <taxon>Sarcoptiformes</taxon>
        <taxon>Astigmata</taxon>
        <taxon>Psoroptidia</taxon>
        <taxon>Sarcoptoidea</taxon>
        <taxon>Sarcoptidae</taxon>
        <taxon>Sarcoptinae</taxon>
        <taxon>Sarcoptes</taxon>
    </lineage>
</organism>
<dbReference type="EMBL" id="JXLN01012077">
    <property type="protein sequence ID" value="KPM07966.1"/>
    <property type="molecule type" value="Genomic_DNA"/>
</dbReference>
<feature type="compositionally biased region" description="Basic and acidic residues" evidence="1">
    <location>
        <begin position="20"/>
        <end position="40"/>
    </location>
</feature>
<accession>A0A132AAF0</accession>
<evidence type="ECO:0000313" key="2">
    <source>
        <dbReference type="EMBL" id="KPM07966.1"/>
    </source>
</evidence>
<dbReference type="Proteomes" id="UP000616769">
    <property type="component" value="Unassembled WGS sequence"/>
</dbReference>
<dbReference type="VEuPathDB" id="VectorBase:SSCA000100"/>
<gene>
    <name evidence="2" type="ORF">QR98_0064790</name>
</gene>
<protein>
    <submittedName>
        <fullName evidence="2">Uncharacterized protein</fullName>
    </submittedName>
</protein>
<sequence>MKLVGSLLDKIDDDDGNDEIGARLEIDNDFDVRDEDKGSNDDDDDDGENDDEVGDEVGEVL</sequence>
<feature type="compositionally biased region" description="Acidic residues" evidence="1">
    <location>
        <begin position="41"/>
        <end position="61"/>
    </location>
</feature>
<evidence type="ECO:0000256" key="1">
    <source>
        <dbReference type="SAM" id="MobiDB-lite"/>
    </source>
</evidence>